<comment type="similarity">
    <text evidence="2 8">Belongs to the cytochrome P450 family.</text>
</comment>
<dbReference type="GeneID" id="28852737"/>
<dbReference type="EMBL" id="LSBJ02000010">
    <property type="protein sequence ID" value="OAQ58644.2"/>
    <property type="molecule type" value="Genomic_DNA"/>
</dbReference>
<dbReference type="Pfam" id="PF00067">
    <property type="entry name" value="p450"/>
    <property type="match status" value="1"/>
</dbReference>
<comment type="cofactor">
    <cofactor evidence="1 7">
        <name>heme</name>
        <dbReference type="ChEBI" id="CHEBI:30413"/>
    </cofactor>
</comment>
<keyword evidence="5 7" id="KW-0408">Iron</keyword>
<keyword evidence="4 7" id="KW-0479">Metal-binding</keyword>
<dbReference type="Gene3D" id="1.10.630.10">
    <property type="entry name" value="Cytochrome P450"/>
    <property type="match status" value="1"/>
</dbReference>
<evidence type="ECO:0000256" key="1">
    <source>
        <dbReference type="ARBA" id="ARBA00001971"/>
    </source>
</evidence>
<dbReference type="GO" id="GO:0016705">
    <property type="term" value="F:oxidoreductase activity, acting on paired donors, with incorporation or reduction of molecular oxygen"/>
    <property type="evidence" value="ECO:0007669"/>
    <property type="project" value="InterPro"/>
</dbReference>
<dbReference type="InterPro" id="IPR036396">
    <property type="entry name" value="Cyt_P450_sf"/>
</dbReference>
<dbReference type="PANTHER" id="PTHR24305:SF166">
    <property type="entry name" value="CYTOCHROME P450 12A4, MITOCHONDRIAL-RELATED"/>
    <property type="match status" value="1"/>
</dbReference>
<dbReference type="PRINTS" id="PR00465">
    <property type="entry name" value="EP450IV"/>
</dbReference>
<organism evidence="9 10">
    <name type="scientific">Pochonia chlamydosporia 170</name>
    <dbReference type="NCBI Taxonomy" id="1380566"/>
    <lineage>
        <taxon>Eukaryota</taxon>
        <taxon>Fungi</taxon>
        <taxon>Dikarya</taxon>
        <taxon>Ascomycota</taxon>
        <taxon>Pezizomycotina</taxon>
        <taxon>Sordariomycetes</taxon>
        <taxon>Hypocreomycetidae</taxon>
        <taxon>Hypocreales</taxon>
        <taxon>Clavicipitaceae</taxon>
        <taxon>Pochonia</taxon>
    </lineage>
</organism>
<evidence type="ECO:0000256" key="8">
    <source>
        <dbReference type="RuleBase" id="RU000461"/>
    </source>
</evidence>
<dbReference type="SUPFAM" id="SSF48264">
    <property type="entry name" value="Cytochrome P450"/>
    <property type="match status" value="1"/>
</dbReference>
<dbReference type="GO" id="GO:0004497">
    <property type="term" value="F:monooxygenase activity"/>
    <property type="evidence" value="ECO:0007669"/>
    <property type="project" value="UniProtKB-KW"/>
</dbReference>
<evidence type="ECO:0000256" key="2">
    <source>
        <dbReference type="ARBA" id="ARBA00010617"/>
    </source>
</evidence>
<proteinExistence type="inferred from homology"/>
<evidence type="ECO:0000313" key="10">
    <source>
        <dbReference type="Proteomes" id="UP000078397"/>
    </source>
</evidence>
<evidence type="ECO:0000256" key="7">
    <source>
        <dbReference type="PIRSR" id="PIRSR602403-1"/>
    </source>
</evidence>
<feature type="binding site" description="axial binding residue" evidence="7">
    <location>
        <position position="494"/>
    </location>
    <ligand>
        <name>heme</name>
        <dbReference type="ChEBI" id="CHEBI:30413"/>
    </ligand>
    <ligandPart>
        <name>Fe</name>
        <dbReference type="ChEBI" id="CHEBI:18248"/>
    </ligandPart>
</feature>
<keyword evidence="10" id="KW-1185">Reference proteome</keyword>
<dbReference type="GO" id="GO:0020037">
    <property type="term" value="F:heme binding"/>
    <property type="evidence" value="ECO:0007669"/>
    <property type="project" value="InterPro"/>
</dbReference>
<comment type="caution">
    <text evidence="9">The sequence shown here is derived from an EMBL/GenBank/DDBJ whole genome shotgun (WGS) entry which is preliminary data.</text>
</comment>
<dbReference type="PROSITE" id="PS00086">
    <property type="entry name" value="CYTOCHROME_P450"/>
    <property type="match status" value="1"/>
</dbReference>
<reference evidence="9 10" key="1">
    <citation type="journal article" date="2016" name="PLoS Pathog.">
        <title>Biosynthesis of antibiotic leucinostatins in bio-control fungus Purpureocillium lilacinum and their inhibition on phytophthora revealed by genome mining.</title>
        <authorList>
            <person name="Wang G."/>
            <person name="Liu Z."/>
            <person name="Lin R."/>
            <person name="Li E."/>
            <person name="Mao Z."/>
            <person name="Ling J."/>
            <person name="Yang Y."/>
            <person name="Yin W.B."/>
            <person name="Xie B."/>
        </authorList>
    </citation>
    <scope>NUCLEOTIDE SEQUENCE [LARGE SCALE GENOMIC DNA]</scope>
    <source>
        <strain evidence="9">170</strain>
    </source>
</reference>
<dbReference type="OrthoDB" id="1470350at2759"/>
<dbReference type="GO" id="GO:0005506">
    <property type="term" value="F:iron ion binding"/>
    <property type="evidence" value="ECO:0007669"/>
    <property type="project" value="InterPro"/>
</dbReference>
<dbReference type="InterPro" id="IPR002403">
    <property type="entry name" value="Cyt_P450_E_grp-IV"/>
</dbReference>
<keyword evidence="6 8" id="KW-0503">Monooxygenase</keyword>
<dbReference type="AlphaFoldDB" id="A0A179EZM4"/>
<accession>A0A179EZM4</accession>
<dbReference type="CDD" id="cd11059">
    <property type="entry name" value="CYP_fungal"/>
    <property type="match status" value="1"/>
</dbReference>
<dbReference type="KEGG" id="pchm:VFPPC_10358"/>
<dbReference type="PANTHER" id="PTHR24305">
    <property type="entry name" value="CYTOCHROME P450"/>
    <property type="match status" value="1"/>
</dbReference>
<sequence>MINTAVISNLGYTKASHLKRSYKTSPNSMQMETLVLLAAAVSLFTLYTLLLRPAFFCPLARIPSAHWSCSVSNFWILRARKQGKENKTLFDAHLRHGPVVRVAPNTLSVDGVDAMRAIYQGGYEKSDWYRVFDNYGYEHSRRKRMISNVYSKSYIHSSAPARAQSKSILLQRLLPLLKQEAAKSDNRGTEVQSIFMATTMDLISSYVFGMRSSTNFIQDKAYRDHWLRLYLSRHHHHFWPQELPSLTKFCRDIGLRLYPSFVDDANAEIREWNKRMCDKAEESLRKDADELYLPTGEAVVFKAMHAGIDKEEKTEGEASLLYSTSIQQRNLAVASEILDHLLAGHETAGIVLTYIAWRLSQAPEIQAELRKELLSVVPTMKHADGDSGELPDPKVLDNLPLLNAIVMETLRIHAPIPGPQPRSTPYPGCQIGGYDIPGGVRIASLAHTLHLDERVYADAKRWDPTRWLEKDADDETRKQMNRQFWAFGSGGRMCIGSNFALTGIKNVVAVIYSNFNTSIADDNGMEQTDGYSSRPAGDKLHLKFIVV</sequence>
<protein>
    <submittedName>
        <fullName evidence="9">Cytochrome P450 monooxygenase</fullName>
    </submittedName>
</protein>
<name>A0A179EZM4_METCM</name>
<dbReference type="PRINTS" id="PR00385">
    <property type="entry name" value="P450"/>
</dbReference>
<evidence type="ECO:0000256" key="4">
    <source>
        <dbReference type="ARBA" id="ARBA00022723"/>
    </source>
</evidence>
<gene>
    <name evidence="9" type="ORF">VFPPC_10358</name>
</gene>
<dbReference type="Proteomes" id="UP000078397">
    <property type="component" value="Unassembled WGS sequence"/>
</dbReference>
<keyword evidence="8" id="KW-0560">Oxidoreductase</keyword>
<evidence type="ECO:0000256" key="6">
    <source>
        <dbReference type="ARBA" id="ARBA00023033"/>
    </source>
</evidence>
<dbReference type="InterPro" id="IPR017972">
    <property type="entry name" value="Cyt_P450_CS"/>
</dbReference>
<evidence type="ECO:0000256" key="5">
    <source>
        <dbReference type="ARBA" id="ARBA00023004"/>
    </source>
</evidence>
<evidence type="ECO:0000256" key="3">
    <source>
        <dbReference type="ARBA" id="ARBA00022617"/>
    </source>
</evidence>
<keyword evidence="3 7" id="KW-0349">Heme</keyword>
<dbReference type="InterPro" id="IPR050121">
    <property type="entry name" value="Cytochrome_P450_monoxygenase"/>
</dbReference>
<dbReference type="RefSeq" id="XP_022283969.1">
    <property type="nucleotide sequence ID" value="XM_022428706.1"/>
</dbReference>
<evidence type="ECO:0000313" key="9">
    <source>
        <dbReference type="EMBL" id="OAQ58644.2"/>
    </source>
</evidence>
<dbReference type="STRING" id="1380566.A0A179EZM4"/>
<dbReference type="InterPro" id="IPR001128">
    <property type="entry name" value="Cyt_P450"/>
</dbReference>